<proteinExistence type="predicted"/>
<comment type="caution">
    <text evidence="2">The sequence shown here is derived from an EMBL/GenBank/DDBJ whole genome shotgun (WGS) entry which is preliminary data.</text>
</comment>
<feature type="region of interest" description="Disordered" evidence="1">
    <location>
        <begin position="76"/>
        <end position="110"/>
    </location>
</feature>
<keyword evidence="3" id="KW-1185">Reference proteome</keyword>
<protein>
    <submittedName>
        <fullName evidence="2">Uncharacterized protein</fullName>
    </submittedName>
</protein>
<evidence type="ECO:0000313" key="3">
    <source>
        <dbReference type="Proteomes" id="UP001209878"/>
    </source>
</evidence>
<evidence type="ECO:0000313" key="2">
    <source>
        <dbReference type="EMBL" id="KAK2193889.1"/>
    </source>
</evidence>
<name>A0AAD9PFJ4_RIDPI</name>
<evidence type="ECO:0000256" key="1">
    <source>
        <dbReference type="SAM" id="MobiDB-lite"/>
    </source>
</evidence>
<dbReference type="AlphaFoldDB" id="A0AAD9PFJ4"/>
<dbReference type="Proteomes" id="UP001209878">
    <property type="component" value="Unassembled WGS sequence"/>
</dbReference>
<sequence>MVVQRFDTFKSRPVVIMCEHGPEKRDYSEPVESYDAETDKEIQQKLLELEWDEDLVYYDSVTSELRKGVSVPNTKSNDFSAWVPDPGAVTTEKPRKSDKSSRASQKDHLYNTHSYKSKDITYLFRHYVNTAMYIEQYRQDHTYSGMFRRERNLDHRALSESSLNRIQRRSQRLKPELLPQPPAHIRFQHHQPSNETTEFIELARQYKATSEVLKRPDDEAHLGGVGVMQLERRSPALVNSRPASGSSDKAGAMLKCRGLQTVNLSLTGKVAPKTKSQKTRVDSASGNCFNGKSMKPFPANGHCTVEELAQ</sequence>
<accession>A0AAD9PFJ4</accession>
<organism evidence="2 3">
    <name type="scientific">Ridgeia piscesae</name>
    <name type="common">Tubeworm</name>
    <dbReference type="NCBI Taxonomy" id="27915"/>
    <lineage>
        <taxon>Eukaryota</taxon>
        <taxon>Metazoa</taxon>
        <taxon>Spiralia</taxon>
        <taxon>Lophotrochozoa</taxon>
        <taxon>Annelida</taxon>
        <taxon>Polychaeta</taxon>
        <taxon>Sedentaria</taxon>
        <taxon>Canalipalpata</taxon>
        <taxon>Sabellida</taxon>
        <taxon>Siboglinidae</taxon>
        <taxon>Ridgeia</taxon>
    </lineage>
</organism>
<gene>
    <name evidence="2" type="ORF">NP493_6g03029</name>
</gene>
<reference evidence="2" key="1">
    <citation type="journal article" date="2023" name="Mol. Biol. Evol.">
        <title>Third-Generation Sequencing Reveals the Adaptive Role of the Epigenome in Three Deep-Sea Polychaetes.</title>
        <authorList>
            <person name="Perez M."/>
            <person name="Aroh O."/>
            <person name="Sun Y."/>
            <person name="Lan Y."/>
            <person name="Juniper S.K."/>
            <person name="Young C.R."/>
            <person name="Angers B."/>
            <person name="Qian P.Y."/>
        </authorList>
    </citation>
    <scope>NUCLEOTIDE SEQUENCE</scope>
    <source>
        <strain evidence="2">R07B-5</strain>
    </source>
</reference>
<feature type="compositionally biased region" description="Basic and acidic residues" evidence="1">
    <location>
        <begin position="92"/>
        <end position="110"/>
    </location>
</feature>
<dbReference type="EMBL" id="JAODUO010000005">
    <property type="protein sequence ID" value="KAK2193889.1"/>
    <property type="molecule type" value="Genomic_DNA"/>
</dbReference>